<accession>A0A7I5ECL2</accession>
<proteinExistence type="predicted"/>
<protein>
    <submittedName>
        <fullName evidence="4">Uncharacterized protein</fullName>
    </submittedName>
</protein>
<name>A0A7I5ECL2_HAECO</name>
<feature type="signal peptide" evidence="2">
    <location>
        <begin position="1"/>
        <end position="21"/>
    </location>
</feature>
<dbReference type="Proteomes" id="UP000025227">
    <property type="component" value="Unplaced"/>
</dbReference>
<feature type="chain" id="PRO_5035447221" evidence="2">
    <location>
        <begin position="22"/>
        <end position="139"/>
    </location>
</feature>
<evidence type="ECO:0000256" key="2">
    <source>
        <dbReference type="SAM" id="SignalP"/>
    </source>
</evidence>
<dbReference type="WBParaSite" id="HCON_00142030-00001">
    <property type="protein sequence ID" value="HCON_00142030-00001"/>
    <property type="gene ID" value="HCON_00142030"/>
</dbReference>
<evidence type="ECO:0000256" key="1">
    <source>
        <dbReference type="SAM" id="MobiDB-lite"/>
    </source>
</evidence>
<feature type="region of interest" description="Disordered" evidence="1">
    <location>
        <begin position="55"/>
        <end position="75"/>
    </location>
</feature>
<reference evidence="4" key="1">
    <citation type="submission" date="2020-12" db="UniProtKB">
        <authorList>
            <consortium name="WormBaseParasite"/>
        </authorList>
    </citation>
    <scope>IDENTIFICATION</scope>
    <source>
        <strain evidence="4">MHco3</strain>
    </source>
</reference>
<keyword evidence="2" id="KW-0732">Signal</keyword>
<dbReference type="AlphaFoldDB" id="A0A7I5ECL2"/>
<organism evidence="3 4">
    <name type="scientific">Haemonchus contortus</name>
    <name type="common">Barber pole worm</name>
    <dbReference type="NCBI Taxonomy" id="6289"/>
    <lineage>
        <taxon>Eukaryota</taxon>
        <taxon>Metazoa</taxon>
        <taxon>Ecdysozoa</taxon>
        <taxon>Nematoda</taxon>
        <taxon>Chromadorea</taxon>
        <taxon>Rhabditida</taxon>
        <taxon>Rhabditina</taxon>
        <taxon>Rhabditomorpha</taxon>
        <taxon>Strongyloidea</taxon>
        <taxon>Trichostrongylidae</taxon>
        <taxon>Haemonchus</taxon>
    </lineage>
</organism>
<evidence type="ECO:0000313" key="4">
    <source>
        <dbReference type="WBParaSite" id="HCON_00142030-00001"/>
    </source>
</evidence>
<keyword evidence="3" id="KW-1185">Reference proteome</keyword>
<evidence type="ECO:0000313" key="3">
    <source>
        <dbReference type="Proteomes" id="UP000025227"/>
    </source>
</evidence>
<sequence>MRTYFYCILLLIQRLPLKCYGQSYQGTFQGSIQGPYQGSFQGTYRVSYQSPYQSSYQNPYRGSPQGSYPGSYQGSSQGYGGTYDSGCGCIRYERVPVPVPVVPVVPVMPIPASGIRRFLMGQRRLGRLLGGAMSSCSSC</sequence>